<evidence type="ECO:0000256" key="1">
    <source>
        <dbReference type="SAM" id="Coils"/>
    </source>
</evidence>
<dbReference type="SMART" id="SM00355">
    <property type="entry name" value="ZnF_C2H2"/>
    <property type="match status" value="1"/>
</dbReference>
<dbReference type="PROSITE" id="PS00028">
    <property type="entry name" value="ZINC_FINGER_C2H2_1"/>
    <property type="match status" value="1"/>
</dbReference>
<sequence>MSSINIYLIPMVKCSECGQTFGSTQALSSHVRNVHGVGPKTENQVESDNGILDLKKQVRKAELSSRLQRLKASMNGGGTDLLFLELDRLGRELSHLKKSNEDLRATIATYEGKFLDSETFSNFFSLVGSTMSSHTSAINELSKLVGQSLMLEGWRISFDHLQVPILKGLGDNRLRYLVEKGKLEVTHPQPYSQY</sequence>
<dbReference type="EMBL" id="BARV01000176">
    <property type="protein sequence ID" value="GAH94577.1"/>
    <property type="molecule type" value="Genomic_DNA"/>
</dbReference>
<dbReference type="PROSITE" id="PS50157">
    <property type="entry name" value="ZINC_FINGER_C2H2_2"/>
    <property type="match status" value="1"/>
</dbReference>
<name>X1JKI6_9ZZZZ</name>
<feature type="coiled-coil region" evidence="1">
    <location>
        <begin position="86"/>
        <end position="113"/>
    </location>
</feature>
<dbReference type="AlphaFoldDB" id="X1JKI6"/>
<proteinExistence type="predicted"/>
<evidence type="ECO:0000259" key="2">
    <source>
        <dbReference type="PROSITE" id="PS50157"/>
    </source>
</evidence>
<dbReference type="Gene3D" id="3.30.160.60">
    <property type="entry name" value="Classic Zinc Finger"/>
    <property type="match status" value="1"/>
</dbReference>
<accession>X1JKI6</accession>
<comment type="caution">
    <text evidence="3">The sequence shown here is derived from an EMBL/GenBank/DDBJ whole genome shotgun (WGS) entry which is preliminary data.</text>
</comment>
<feature type="domain" description="C2H2-type" evidence="2">
    <location>
        <begin position="12"/>
        <end position="35"/>
    </location>
</feature>
<protein>
    <recommendedName>
        <fullName evidence="2">C2H2-type domain-containing protein</fullName>
    </recommendedName>
</protein>
<reference evidence="3" key="1">
    <citation type="journal article" date="2014" name="Front. Microbiol.">
        <title>High frequency of phylogenetically diverse reductive dehalogenase-homologous genes in deep subseafloor sedimentary metagenomes.</title>
        <authorList>
            <person name="Kawai M."/>
            <person name="Futagami T."/>
            <person name="Toyoda A."/>
            <person name="Takaki Y."/>
            <person name="Nishi S."/>
            <person name="Hori S."/>
            <person name="Arai W."/>
            <person name="Tsubouchi T."/>
            <person name="Morono Y."/>
            <person name="Uchiyama I."/>
            <person name="Ito T."/>
            <person name="Fujiyama A."/>
            <person name="Inagaki F."/>
            <person name="Takami H."/>
        </authorList>
    </citation>
    <scope>NUCLEOTIDE SEQUENCE</scope>
    <source>
        <strain evidence="3">Expedition CK06-06</strain>
    </source>
</reference>
<evidence type="ECO:0000313" key="3">
    <source>
        <dbReference type="EMBL" id="GAH94577.1"/>
    </source>
</evidence>
<gene>
    <name evidence="3" type="ORF">S06H3_00825</name>
</gene>
<keyword evidence="1" id="KW-0175">Coiled coil</keyword>
<dbReference type="InterPro" id="IPR013087">
    <property type="entry name" value="Znf_C2H2_type"/>
</dbReference>
<organism evidence="3">
    <name type="scientific">marine sediment metagenome</name>
    <dbReference type="NCBI Taxonomy" id="412755"/>
    <lineage>
        <taxon>unclassified sequences</taxon>
        <taxon>metagenomes</taxon>
        <taxon>ecological metagenomes</taxon>
    </lineage>
</organism>